<organism evidence="2 3">
    <name type="scientific">Portunus trituberculatus</name>
    <name type="common">Swimming crab</name>
    <name type="synonym">Neptunus trituberculatus</name>
    <dbReference type="NCBI Taxonomy" id="210409"/>
    <lineage>
        <taxon>Eukaryota</taxon>
        <taxon>Metazoa</taxon>
        <taxon>Ecdysozoa</taxon>
        <taxon>Arthropoda</taxon>
        <taxon>Crustacea</taxon>
        <taxon>Multicrustacea</taxon>
        <taxon>Malacostraca</taxon>
        <taxon>Eumalacostraca</taxon>
        <taxon>Eucarida</taxon>
        <taxon>Decapoda</taxon>
        <taxon>Pleocyemata</taxon>
        <taxon>Brachyura</taxon>
        <taxon>Eubrachyura</taxon>
        <taxon>Portunoidea</taxon>
        <taxon>Portunidae</taxon>
        <taxon>Portuninae</taxon>
        <taxon>Portunus</taxon>
    </lineage>
</organism>
<comment type="caution">
    <text evidence="2">The sequence shown here is derived from an EMBL/GenBank/DDBJ whole genome shotgun (WGS) entry which is preliminary data.</text>
</comment>
<accession>A0A5B7GL07</accession>
<protein>
    <submittedName>
        <fullName evidence="2">Uncharacterized protein</fullName>
    </submittedName>
</protein>
<reference evidence="2 3" key="1">
    <citation type="submission" date="2019-05" db="EMBL/GenBank/DDBJ databases">
        <title>Another draft genome of Portunus trituberculatus and its Hox gene families provides insights of decapod evolution.</title>
        <authorList>
            <person name="Jeong J.-H."/>
            <person name="Song I."/>
            <person name="Kim S."/>
            <person name="Choi T."/>
            <person name="Kim D."/>
            <person name="Ryu S."/>
            <person name="Kim W."/>
        </authorList>
    </citation>
    <scope>NUCLEOTIDE SEQUENCE [LARGE SCALE GENOMIC DNA]</scope>
    <source>
        <tissue evidence="2">Muscle</tissue>
    </source>
</reference>
<sequence>MDRRWERIRKTEKKERYEEEEEEEENGREGGREGEGRLKMEEEGGAVNRIYNLGWRDQLG</sequence>
<proteinExistence type="predicted"/>
<evidence type="ECO:0000313" key="2">
    <source>
        <dbReference type="EMBL" id="MPC57947.1"/>
    </source>
</evidence>
<dbReference type="EMBL" id="VSRR010015216">
    <property type="protein sequence ID" value="MPC57947.1"/>
    <property type="molecule type" value="Genomic_DNA"/>
</dbReference>
<feature type="compositionally biased region" description="Basic and acidic residues" evidence="1">
    <location>
        <begin position="27"/>
        <end position="42"/>
    </location>
</feature>
<gene>
    <name evidence="2" type="ORF">E2C01_051939</name>
</gene>
<dbReference type="AlphaFoldDB" id="A0A5B7GL07"/>
<dbReference type="Proteomes" id="UP000324222">
    <property type="component" value="Unassembled WGS sequence"/>
</dbReference>
<evidence type="ECO:0000313" key="3">
    <source>
        <dbReference type="Proteomes" id="UP000324222"/>
    </source>
</evidence>
<feature type="compositionally biased region" description="Basic and acidic residues" evidence="1">
    <location>
        <begin position="1"/>
        <end position="17"/>
    </location>
</feature>
<feature type="region of interest" description="Disordered" evidence="1">
    <location>
        <begin position="1"/>
        <end position="43"/>
    </location>
</feature>
<name>A0A5B7GL07_PORTR</name>
<keyword evidence="3" id="KW-1185">Reference proteome</keyword>
<evidence type="ECO:0000256" key="1">
    <source>
        <dbReference type="SAM" id="MobiDB-lite"/>
    </source>
</evidence>